<reference evidence="3" key="1">
    <citation type="submission" date="2018-05" db="EMBL/GenBank/DDBJ databases">
        <authorList>
            <person name="Lanie J.A."/>
            <person name="Ng W.-L."/>
            <person name="Kazmierczak K.M."/>
            <person name="Andrzejewski T.M."/>
            <person name="Davidsen T.M."/>
            <person name="Wayne K.J."/>
            <person name="Tettelin H."/>
            <person name="Glass J.I."/>
            <person name="Rusch D."/>
            <person name="Podicherti R."/>
            <person name="Tsui H.-C.T."/>
            <person name="Winkler M.E."/>
        </authorList>
    </citation>
    <scope>NUCLEOTIDE SEQUENCE</scope>
</reference>
<dbReference type="InterPro" id="IPR002347">
    <property type="entry name" value="SDR_fam"/>
</dbReference>
<feature type="non-terminal residue" evidence="3">
    <location>
        <position position="47"/>
    </location>
</feature>
<dbReference type="EMBL" id="UINC01032160">
    <property type="protein sequence ID" value="SVB19362.1"/>
    <property type="molecule type" value="Genomic_DNA"/>
</dbReference>
<gene>
    <name evidence="3" type="ORF">METZ01_LOCUS172216</name>
</gene>
<sequence length="47" mass="4829">MELNLENRKVVITGASEGIGRALTLAFASAGAKVAGCARNKARLEAV</sequence>
<comment type="similarity">
    <text evidence="1">Belongs to the short-chain dehydrogenases/reductases (SDR) family.</text>
</comment>
<keyword evidence="2" id="KW-0560">Oxidoreductase</keyword>
<evidence type="ECO:0000256" key="2">
    <source>
        <dbReference type="ARBA" id="ARBA00023002"/>
    </source>
</evidence>
<dbReference type="InterPro" id="IPR036291">
    <property type="entry name" value="NAD(P)-bd_dom_sf"/>
</dbReference>
<dbReference type="GO" id="GO:0016491">
    <property type="term" value="F:oxidoreductase activity"/>
    <property type="evidence" value="ECO:0007669"/>
    <property type="project" value="UniProtKB-KW"/>
</dbReference>
<dbReference type="PANTHER" id="PTHR44196">
    <property type="entry name" value="DEHYDROGENASE/REDUCTASE SDR FAMILY MEMBER 7B"/>
    <property type="match status" value="1"/>
</dbReference>
<dbReference type="SUPFAM" id="SSF51735">
    <property type="entry name" value="NAD(P)-binding Rossmann-fold domains"/>
    <property type="match status" value="1"/>
</dbReference>
<organism evidence="3">
    <name type="scientific">marine metagenome</name>
    <dbReference type="NCBI Taxonomy" id="408172"/>
    <lineage>
        <taxon>unclassified sequences</taxon>
        <taxon>metagenomes</taxon>
        <taxon>ecological metagenomes</taxon>
    </lineage>
</organism>
<dbReference type="GO" id="GO:0016020">
    <property type="term" value="C:membrane"/>
    <property type="evidence" value="ECO:0007669"/>
    <property type="project" value="TreeGrafter"/>
</dbReference>
<protein>
    <submittedName>
        <fullName evidence="3">Uncharacterized protein</fullName>
    </submittedName>
</protein>
<evidence type="ECO:0000313" key="3">
    <source>
        <dbReference type="EMBL" id="SVB19362.1"/>
    </source>
</evidence>
<dbReference type="AlphaFoldDB" id="A0A382C0S3"/>
<accession>A0A382C0S3</accession>
<evidence type="ECO:0000256" key="1">
    <source>
        <dbReference type="ARBA" id="ARBA00006484"/>
    </source>
</evidence>
<name>A0A382C0S3_9ZZZZ</name>
<dbReference type="Pfam" id="PF00106">
    <property type="entry name" value="adh_short"/>
    <property type="match status" value="1"/>
</dbReference>
<dbReference type="Gene3D" id="3.40.50.720">
    <property type="entry name" value="NAD(P)-binding Rossmann-like Domain"/>
    <property type="match status" value="1"/>
</dbReference>
<dbReference type="PANTHER" id="PTHR44196:SF1">
    <property type="entry name" value="DEHYDROGENASE_REDUCTASE SDR FAMILY MEMBER 7B"/>
    <property type="match status" value="1"/>
</dbReference>
<proteinExistence type="inferred from homology"/>